<feature type="chain" id="PRO_5003558713" description="Lipoprotein" evidence="1">
    <location>
        <begin position="26"/>
        <end position="241"/>
    </location>
</feature>
<evidence type="ECO:0000256" key="1">
    <source>
        <dbReference type="SAM" id="SignalP"/>
    </source>
</evidence>
<dbReference type="STRING" id="714943.Mucpa_5595"/>
<gene>
    <name evidence="2" type="ORF">Mucpa_5595</name>
</gene>
<accession>H1Y129</accession>
<dbReference type="eggNOG" id="ENOG50330NY">
    <property type="taxonomic scope" value="Bacteria"/>
</dbReference>
<evidence type="ECO:0008006" key="4">
    <source>
        <dbReference type="Google" id="ProtNLM"/>
    </source>
</evidence>
<evidence type="ECO:0000313" key="2">
    <source>
        <dbReference type="EMBL" id="EHQ29664.1"/>
    </source>
</evidence>
<proteinExistence type="predicted"/>
<name>H1Y129_9SPHI</name>
<dbReference type="PROSITE" id="PS51257">
    <property type="entry name" value="PROKAR_LIPOPROTEIN"/>
    <property type="match status" value="1"/>
</dbReference>
<evidence type="ECO:0000313" key="3">
    <source>
        <dbReference type="Proteomes" id="UP000002774"/>
    </source>
</evidence>
<keyword evidence="3" id="KW-1185">Reference proteome</keyword>
<dbReference type="EMBL" id="CM001403">
    <property type="protein sequence ID" value="EHQ29664.1"/>
    <property type="molecule type" value="Genomic_DNA"/>
</dbReference>
<protein>
    <recommendedName>
        <fullName evidence="4">Lipoprotein</fullName>
    </recommendedName>
</protein>
<keyword evidence="1" id="KW-0732">Signal</keyword>
<dbReference type="HOGENOM" id="CLU_1150847_0_0_10"/>
<sequence length="241" mass="26015">MLLMKKLQKLPLLLTLFSLIMTACKKDKKDDSTTTGPLGPNYPQVINTIVTPAIIDTLKKQGMVINDGLTPPNINGIFLFSPAYCTFDNSGGNGKGYTFDDYKLQFKDQNTNQYTVNLKYKDVSNGQDNASDGTATYISGQNNLFTVFAQAKGTASGINYVALDVISGQAQGTALKNLVWSHYLVSKDGDASNILLVRAGTTRIFTDRDGSSDAQATFDFLPKQIQNAVTKTLAGSISAAK</sequence>
<dbReference type="AlphaFoldDB" id="H1Y129"/>
<reference evidence="2" key="1">
    <citation type="submission" date="2011-09" db="EMBL/GenBank/DDBJ databases">
        <title>The permanent draft genome of Mucilaginibacter paludis DSM 18603.</title>
        <authorList>
            <consortium name="US DOE Joint Genome Institute (JGI-PGF)"/>
            <person name="Lucas S."/>
            <person name="Han J."/>
            <person name="Lapidus A."/>
            <person name="Bruce D."/>
            <person name="Goodwin L."/>
            <person name="Pitluck S."/>
            <person name="Peters L."/>
            <person name="Kyrpides N."/>
            <person name="Mavromatis K."/>
            <person name="Ivanova N."/>
            <person name="Mikhailova N."/>
            <person name="Held B."/>
            <person name="Detter J.C."/>
            <person name="Tapia R."/>
            <person name="Han C."/>
            <person name="Land M."/>
            <person name="Hauser L."/>
            <person name="Markowitz V."/>
            <person name="Cheng J.-F."/>
            <person name="Hugenholtz P."/>
            <person name="Woyke T."/>
            <person name="Wu D."/>
            <person name="Tindall B."/>
            <person name="Brambilla E."/>
            <person name="Klenk H.-P."/>
            <person name="Eisen J.A."/>
        </authorList>
    </citation>
    <scope>NUCLEOTIDE SEQUENCE [LARGE SCALE GENOMIC DNA]</scope>
    <source>
        <strain evidence="2">DSM 18603</strain>
    </source>
</reference>
<organism evidence="2 3">
    <name type="scientific">Mucilaginibacter paludis DSM 18603</name>
    <dbReference type="NCBI Taxonomy" id="714943"/>
    <lineage>
        <taxon>Bacteria</taxon>
        <taxon>Pseudomonadati</taxon>
        <taxon>Bacteroidota</taxon>
        <taxon>Sphingobacteriia</taxon>
        <taxon>Sphingobacteriales</taxon>
        <taxon>Sphingobacteriaceae</taxon>
        <taxon>Mucilaginibacter</taxon>
    </lineage>
</organism>
<dbReference type="Proteomes" id="UP000002774">
    <property type="component" value="Chromosome"/>
</dbReference>
<feature type="signal peptide" evidence="1">
    <location>
        <begin position="1"/>
        <end position="25"/>
    </location>
</feature>